<dbReference type="InterPro" id="IPR028082">
    <property type="entry name" value="Peripla_BP_I"/>
</dbReference>
<dbReference type="GO" id="GO:0006865">
    <property type="term" value="P:amino acid transport"/>
    <property type="evidence" value="ECO:0007669"/>
    <property type="project" value="UniProtKB-KW"/>
</dbReference>
<evidence type="ECO:0000256" key="3">
    <source>
        <dbReference type="ARBA" id="ARBA00022729"/>
    </source>
</evidence>
<dbReference type="Pfam" id="PF13458">
    <property type="entry name" value="Peripla_BP_6"/>
    <property type="match status" value="1"/>
</dbReference>
<proteinExistence type="inferred from homology"/>
<dbReference type="PANTHER" id="PTHR30483:SF37">
    <property type="entry name" value="ABC TRANSPORTER SUBSTRATE-BINDING PROTEIN"/>
    <property type="match status" value="1"/>
</dbReference>
<dbReference type="InterPro" id="IPR028081">
    <property type="entry name" value="Leu-bd"/>
</dbReference>
<evidence type="ECO:0000259" key="6">
    <source>
        <dbReference type="Pfam" id="PF13458"/>
    </source>
</evidence>
<evidence type="ECO:0000256" key="4">
    <source>
        <dbReference type="ARBA" id="ARBA00022970"/>
    </source>
</evidence>
<keyword evidence="4" id="KW-0029">Amino-acid transport</keyword>
<dbReference type="PROSITE" id="PS51257">
    <property type="entry name" value="PROKAR_LIPOPROTEIN"/>
    <property type="match status" value="1"/>
</dbReference>
<evidence type="ECO:0000256" key="1">
    <source>
        <dbReference type="ARBA" id="ARBA00010062"/>
    </source>
</evidence>
<evidence type="ECO:0000313" key="7">
    <source>
        <dbReference type="EMBL" id="MDA7417645.1"/>
    </source>
</evidence>
<protein>
    <submittedName>
        <fullName evidence="7">Branched-chain amino acid ABC transporter substrate-binding protein</fullName>
    </submittedName>
</protein>
<feature type="chain" id="PRO_5042046411" evidence="5">
    <location>
        <begin position="23"/>
        <end position="417"/>
    </location>
</feature>
<accession>A0AAE3N7V7</accession>
<evidence type="ECO:0000256" key="5">
    <source>
        <dbReference type="SAM" id="SignalP"/>
    </source>
</evidence>
<organism evidence="7 8">
    <name type="scientific">Xenophilus arseniciresistens</name>
    <dbReference type="NCBI Taxonomy" id="1283306"/>
    <lineage>
        <taxon>Bacteria</taxon>
        <taxon>Pseudomonadati</taxon>
        <taxon>Pseudomonadota</taxon>
        <taxon>Betaproteobacteria</taxon>
        <taxon>Burkholderiales</taxon>
        <taxon>Comamonadaceae</taxon>
        <taxon>Xenophilus</taxon>
    </lineage>
</organism>
<keyword evidence="8" id="KW-1185">Reference proteome</keyword>
<dbReference type="InterPro" id="IPR051010">
    <property type="entry name" value="BCAA_transport"/>
</dbReference>
<dbReference type="InterPro" id="IPR000709">
    <property type="entry name" value="Leu_Ile_Val-bd"/>
</dbReference>
<dbReference type="RefSeq" id="WP_271428888.1">
    <property type="nucleotide sequence ID" value="NZ_JAQIPB010000007.1"/>
</dbReference>
<keyword evidence="3 5" id="KW-0732">Signal</keyword>
<dbReference type="PANTHER" id="PTHR30483">
    <property type="entry name" value="LEUCINE-SPECIFIC-BINDING PROTEIN"/>
    <property type="match status" value="1"/>
</dbReference>
<dbReference type="Proteomes" id="UP001212602">
    <property type="component" value="Unassembled WGS sequence"/>
</dbReference>
<comment type="caution">
    <text evidence="7">The sequence shown here is derived from an EMBL/GenBank/DDBJ whole genome shotgun (WGS) entry which is preliminary data.</text>
</comment>
<name>A0AAE3N7V7_9BURK</name>
<dbReference type="AlphaFoldDB" id="A0AAE3N7V7"/>
<evidence type="ECO:0000256" key="2">
    <source>
        <dbReference type="ARBA" id="ARBA00022448"/>
    </source>
</evidence>
<comment type="similarity">
    <text evidence="1">Belongs to the leucine-binding protein family.</text>
</comment>
<dbReference type="CDD" id="cd06329">
    <property type="entry name" value="PBP1_SBP-like"/>
    <property type="match status" value="1"/>
</dbReference>
<dbReference type="SUPFAM" id="SSF53822">
    <property type="entry name" value="Periplasmic binding protein-like I"/>
    <property type="match status" value="1"/>
</dbReference>
<dbReference type="Gene3D" id="3.40.50.2300">
    <property type="match status" value="2"/>
</dbReference>
<dbReference type="PRINTS" id="PR00337">
    <property type="entry name" value="LEUILEVALBP"/>
</dbReference>
<feature type="signal peptide" evidence="5">
    <location>
        <begin position="1"/>
        <end position="22"/>
    </location>
</feature>
<dbReference type="EMBL" id="JAQIPB010000007">
    <property type="protein sequence ID" value="MDA7417645.1"/>
    <property type="molecule type" value="Genomic_DNA"/>
</dbReference>
<keyword evidence="2" id="KW-0813">Transport</keyword>
<reference evidence="7" key="1">
    <citation type="submission" date="2023-01" db="EMBL/GenBank/DDBJ databases">
        <title>Xenophilus mangrovi sp. nov., isolated from soil of Mangrove nature reserve.</title>
        <authorList>
            <person name="Xu S."/>
            <person name="Liu Z."/>
            <person name="Xu Y."/>
        </authorList>
    </citation>
    <scope>NUCLEOTIDE SEQUENCE</scope>
    <source>
        <strain evidence="7">YW8</strain>
    </source>
</reference>
<feature type="domain" description="Leucine-binding protein" evidence="6">
    <location>
        <begin position="29"/>
        <end position="371"/>
    </location>
</feature>
<evidence type="ECO:0000313" key="8">
    <source>
        <dbReference type="Proteomes" id="UP001212602"/>
    </source>
</evidence>
<sequence>MFKPTLVALSLASMACAFGAHAQQQQQQTLKIALIDPLSGPMADVGKIFENHLRFAADNINAAGGIDGIKLEVLAFDNKLSTQESQAALQAAVGAGVKAVFVGGGSATATAVITAANRNNERNPDKSVLVFNFGGIDPDLVGKSCSFWHFMTDAQVTMRMKAYADFVKKTPDIKKVYFLNPDYSFGRQWTAFGKNLLGQARSDIQFVGEDFFPTGTVKDFAPYIAKMRAAGADTVVSGNWGNDMALMIKAAGESGYKLRILTHSSANKSTMIALDAAPTVKLNMIGEWFPGADNPTAAKLESAFESKYKEAFYLVRLSTATELLAQGVRKARSTDPKQIASALEGISYKSILGDVTVRKEDHQFMAPQYVYTNHKVDGKTVKKGFDGTNQGFVAESLAPVSALAVPNQCEMKRPAGV</sequence>
<gene>
    <name evidence="7" type="ORF">PGB34_14880</name>
</gene>